<dbReference type="Pfam" id="PF01554">
    <property type="entry name" value="MatE"/>
    <property type="match status" value="2"/>
</dbReference>
<feature type="transmembrane region" description="Helical" evidence="10">
    <location>
        <begin position="95"/>
        <end position="117"/>
    </location>
</feature>
<keyword evidence="6 10" id="KW-0812">Transmembrane</keyword>
<dbReference type="GO" id="GO:0015297">
    <property type="term" value="F:antiporter activity"/>
    <property type="evidence" value="ECO:0007669"/>
    <property type="project" value="InterPro"/>
</dbReference>
<comment type="similarity">
    <text evidence="2">Belongs to the multi antimicrobial extrusion (MATE) (TC 2.A.66.1) family. MepA subfamily.</text>
</comment>
<evidence type="ECO:0000256" key="9">
    <source>
        <dbReference type="ARBA" id="ARBA00023251"/>
    </source>
</evidence>
<evidence type="ECO:0000256" key="2">
    <source>
        <dbReference type="ARBA" id="ARBA00008417"/>
    </source>
</evidence>
<dbReference type="CDD" id="cd13143">
    <property type="entry name" value="MATE_MepA_like"/>
    <property type="match status" value="1"/>
</dbReference>
<feature type="transmembrane region" description="Helical" evidence="10">
    <location>
        <begin position="362"/>
        <end position="380"/>
    </location>
</feature>
<keyword evidence="4" id="KW-0813">Transport</keyword>
<protein>
    <recommendedName>
        <fullName evidence="3">Multidrug export protein MepA</fullName>
    </recommendedName>
</protein>
<feature type="transmembrane region" description="Helical" evidence="10">
    <location>
        <begin position="197"/>
        <end position="217"/>
    </location>
</feature>
<proteinExistence type="inferred from homology"/>
<evidence type="ECO:0000256" key="6">
    <source>
        <dbReference type="ARBA" id="ARBA00022692"/>
    </source>
</evidence>
<dbReference type="Proteomes" id="UP000252100">
    <property type="component" value="Chromosome"/>
</dbReference>
<evidence type="ECO:0000313" key="11">
    <source>
        <dbReference type="EMBL" id="AXF56925.1"/>
    </source>
</evidence>
<evidence type="ECO:0000256" key="3">
    <source>
        <dbReference type="ARBA" id="ARBA00022106"/>
    </source>
</evidence>
<feature type="transmembrane region" description="Helical" evidence="10">
    <location>
        <begin position="315"/>
        <end position="342"/>
    </location>
</feature>
<evidence type="ECO:0000256" key="4">
    <source>
        <dbReference type="ARBA" id="ARBA00022448"/>
    </source>
</evidence>
<dbReference type="EMBL" id="CP031092">
    <property type="protein sequence ID" value="AXF56925.1"/>
    <property type="molecule type" value="Genomic_DNA"/>
</dbReference>
<dbReference type="AlphaFoldDB" id="A0A345C144"/>
<keyword evidence="8 10" id="KW-0472">Membrane</keyword>
<evidence type="ECO:0000256" key="8">
    <source>
        <dbReference type="ARBA" id="ARBA00023136"/>
    </source>
</evidence>
<reference evidence="11 12" key="1">
    <citation type="journal article" date="2018" name="J. Microbiol.">
        <title>Salicibibacter kimchii gen. nov., sp. nov., a moderately halophilic and alkalitolerant bacterium in the family Bacillaceae, isolated from kimchi.</title>
        <authorList>
            <person name="Jang J.Y."/>
            <person name="Oh Y.J."/>
            <person name="Lim S.K."/>
            <person name="Park H.K."/>
            <person name="Lee C."/>
            <person name="Kim J.Y."/>
            <person name="Lee M.A."/>
            <person name="Choi H.J."/>
        </authorList>
    </citation>
    <scope>NUCLEOTIDE SEQUENCE [LARGE SCALE GENOMIC DNA]</scope>
    <source>
        <strain evidence="11 12">NKC1-1</strain>
    </source>
</reference>
<dbReference type="InterPro" id="IPR002528">
    <property type="entry name" value="MATE_fam"/>
</dbReference>
<feature type="transmembrane region" description="Helical" evidence="10">
    <location>
        <begin position="137"/>
        <end position="159"/>
    </location>
</feature>
<dbReference type="RefSeq" id="WP_114374284.1">
    <property type="nucleotide sequence ID" value="NZ_CP031092.1"/>
</dbReference>
<keyword evidence="5" id="KW-1003">Cell membrane</keyword>
<organism evidence="11 12">
    <name type="scientific">Salicibibacter kimchii</name>
    <dbReference type="NCBI Taxonomy" id="2099786"/>
    <lineage>
        <taxon>Bacteria</taxon>
        <taxon>Bacillati</taxon>
        <taxon>Bacillota</taxon>
        <taxon>Bacilli</taxon>
        <taxon>Bacillales</taxon>
        <taxon>Bacillaceae</taxon>
        <taxon>Salicibibacter</taxon>
    </lineage>
</organism>
<dbReference type="KEGG" id="rue:DT065_13550"/>
<evidence type="ECO:0000313" key="12">
    <source>
        <dbReference type="Proteomes" id="UP000252100"/>
    </source>
</evidence>
<feature type="transmembrane region" description="Helical" evidence="10">
    <location>
        <begin position="418"/>
        <end position="438"/>
    </location>
</feature>
<evidence type="ECO:0000256" key="5">
    <source>
        <dbReference type="ARBA" id="ARBA00022475"/>
    </source>
</evidence>
<keyword evidence="7 10" id="KW-1133">Transmembrane helix</keyword>
<name>A0A345C144_9BACI</name>
<dbReference type="PIRSF" id="PIRSF006603">
    <property type="entry name" value="DinF"/>
    <property type="match status" value="1"/>
</dbReference>
<feature type="transmembrane region" description="Helical" evidence="10">
    <location>
        <begin position="50"/>
        <end position="74"/>
    </location>
</feature>
<dbReference type="GO" id="GO:0042910">
    <property type="term" value="F:xenobiotic transmembrane transporter activity"/>
    <property type="evidence" value="ECO:0007669"/>
    <property type="project" value="InterPro"/>
</dbReference>
<evidence type="ECO:0000256" key="1">
    <source>
        <dbReference type="ARBA" id="ARBA00004651"/>
    </source>
</evidence>
<feature type="transmembrane region" description="Helical" evidence="10">
    <location>
        <begin position="389"/>
        <end position="412"/>
    </location>
</feature>
<accession>A0A345C144</accession>
<dbReference type="OrthoDB" id="9811110at2"/>
<dbReference type="InterPro" id="IPR045070">
    <property type="entry name" value="MATE_MepA-like"/>
</dbReference>
<evidence type="ECO:0000256" key="10">
    <source>
        <dbReference type="SAM" id="Phobius"/>
    </source>
</evidence>
<feature type="transmembrane region" description="Helical" evidence="10">
    <location>
        <begin position="233"/>
        <end position="257"/>
    </location>
</feature>
<dbReference type="GO" id="GO:0005886">
    <property type="term" value="C:plasma membrane"/>
    <property type="evidence" value="ECO:0007669"/>
    <property type="project" value="UniProtKB-SubCell"/>
</dbReference>
<feature type="transmembrane region" description="Helical" evidence="10">
    <location>
        <begin position="21"/>
        <end position="38"/>
    </location>
</feature>
<dbReference type="InterPro" id="IPR051327">
    <property type="entry name" value="MATE_MepA_subfamily"/>
</dbReference>
<dbReference type="InterPro" id="IPR048279">
    <property type="entry name" value="MdtK-like"/>
</dbReference>
<feature type="transmembrane region" description="Helical" evidence="10">
    <location>
        <begin position="166"/>
        <end position="191"/>
    </location>
</feature>
<gene>
    <name evidence="11" type="ORF">DT065_13550</name>
</gene>
<keyword evidence="9" id="KW-0046">Antibiotic resistance</keyword>
<comment type="subcellular location">
    <subcellularLocation>
        <location evidence="1">Cell membrane</location>
        <topology evidence="1">Multi-pass membrane protein</topology>
    </subcellularLocation>
</comment>
<keyword evidence="12" id="KW-1185">Reference proteome</keyword>
<evidence type="ECO:0000256" key="7">
    <source>
        <dbReference type="ARBA" id="ARBA00022989"/>
    </source>
</evidence>
<feature type="transmembrane region" description="Helical" evidence="10">
    <location>
        <begin position="277"/>
        <end position="303"/>
    </location>
</feature>
<sequence>MTSVASNPLDIQPVRKVLFRYLFPSMVGMMLMAVNYVVDAVMVGNKLGALSLAGINLASPVYTLFVGISIWIGVGGATLYSQRMGAGERERARQIFTHSVILIIALTVIVCISSLIFNEPLVFALGANAETAPYASAYLNVFLVFGLILTLENACSIFVRNDGSPTLAMAALITTAVSNFVMNFIMLYILGWGLREIAFGTMIAAGLGLLVLSLHFFQKKNNLKLVKFRFEKALFFITIALGFPSFLVELGISIFTIAHNVAFSWLLGTDGVAAFSVINYVHTMMLLMFLGLGQGVQPVISYFHGANATEKKRKALRLSLMTGTAVGFIFMILGQTGANIIVQVFGNLPGEVAELATTGIRLFFLSYLFLGLNFVAMTYFQSIGHVKKAVLITAGRGIVFMLLFLYTFPFLFDSANAAWFAVPLAEVTVAALLVIYYFRTKNAA</sequence>
<dbReference type="PANTHER" id="PTHR43823">
    <property type="entry name" value="SPORULATION PROTEIN YKVU"/>
    <property type="match status" value="1"/>
</dbReference>
<dbReference type="GO" id="GO:0046677">
    <property type="term" value="P:response to antibiotic"/>
    <property type="evidence" value="ECO:0007669"/>
    <property type="project" value="UniProtKB-KW"/>
</dbReference>
<dbReference type="PANTHER" id="PTHR43823:SF4">
    <property type="entry name" value="SPORULATION PROTEIN YKVU"/>
    <property type="match status" value="1"/>
</dbReference>